<dbReference type="CDD" id="cd06558">
    <property type="entry name" value="crotonase-like"/>
    <property type="match status" value="1"/>
</dbReference>
<dbReference type="PANTHER" id="PTHR42964">
    <property type="entry name" value="ENOYL-COA HYDRATASE"/>
    <property type="match status" value="1"/>
</dbReference>
<dbReference type="Pfam" id="PF00378">
    <property type="entry name" value="ECH_1"/>
    <property type="match status" value="1"/>
</dbReference>
<accession>A0ABQ2L6T0</accession>
<dbReference type="Gene3D" id="3.90.226.10">
    <property type="entry name" value="2-enoyl-CoA Hydratase, Chain A, domain 1"/>
    <property type="match status" value="1"/>
</dbReference>
<dbReference type="InterPro" id="IPR051683">
    <property type="entry name" value="Enoyl-CoA_Hydratase/Isomerase"/>
</dbReference>
<organism evidence="2 3">
    <name type="scientific">Iodidimonas muriae</name>
    <dbReference type="NCBI Taxonomy" id="261467"/>
    <lineage>
        <taxon>Bacteria</taxon>
        <taxon>Pseudomonadati</taxon>
        <taxon>Pseudomonadota</taxon>
        <taxon>Alphaproteobacteria</taxon>
        <taxon>Iodidimonadales</taxon>
        <taxon>Iodidimonadaceae</taxon>
        <taxon>Iodidimonas</taxon>
    </lineage>
</organism>
<reference evidence="3" key="1">
    <citation type="journal article" date="2019" name="Int. J. Syst. Evol. Microbiol.">
        <title>The Global Catalogue of Microorganisms (GCM) 10K type strain sequencing project: providing services to taxonomists for standard genome sequencing and annotation.</title>
        <authorList>
            <consortium name="The Broad Institute Genomics Platform"/>
            <consortium name="The Broad Institute Genome Sequencing Center for Infectious Disease"/>
            <person name="Wu L."/>
            <person name="Ma J."/>
        </authorList>
    </citation>
    <scope>NUCLEOTIDE SEQUENCE [LARGE SCALE GENOMIC DNA]</scope>
    <source>
        <strain evidence="3">JCM 17843</strain>
    </source>
</reference>
<dbReference type="PANTHER" id="PTHR42964:SF1">
    <property type="entry name" value="POLYKETIDE BIOSYNTHESIS ENOYL-COA HYDRATASE PKSH-RELATED"/>
    <property type="match status" value="1"/>
</dbReference>
<dbReference type="SUPFAM" id="SSF52096">
    <property type="entry name" value="ClpP/crotonase"/>
    <property type="match status" value="1"/>
</dbReference>
<sequence>MSANILIEKDDRGVATIRMNRAQVHNAFNDALIRELTHAFKDVSDDDDVHLVMLRGEGKSFCAGADLDWMKTAANYSEAQNHADAQRLSEMLHHVNTCPKPVIALVQGAALGGGAGLVACADIVLAVRDARFGFSEVRLGLTPATISPYVLAKIGESAARRYFLTAERFGAEVAREIGLVHETVGSENDLNGAADRVVDQLLAGAPKAQNAAKDLIFTVKNRTIDTALRDETAARIAARRTSTEAREGMAAFFEKRKPSWTKEGQ</sequence>
<proteinExistence type="inferred from homology"/>
<gene>
    <name evidence="2" type="ORF">GCM10007972_02840</name>
</gene>
<dbReference type="Proteomes" id="UP000602381">
    <property type="component" value="Unassembled WGS sequence"/>
</dbReference>
<keyword evidence="3" id="KW-1185">Reference proteome</keyword>
<evidence type="ECO:0000313" key="2">
    <source>
        <dbReference type="EMBL" id="GGO05420.1"/>
    </source>
</evidence>
<dbReference type="Gene3D" id="1.10.12.10">
    <property type="entry name" value="Lyase 2-enoyl-coa Hydratase, Chain A, domain 2"/>
    <property type="match status" value="1"/>
</dbReference>
<dbReference type="InterPro" id="IPR029045">
    <property type="entry name" value="ClpP/crotonase-like_dom_sf"/>
</dbReference>
<dbReference type="EMBL" id="BMOV01000001">
    <property type="protein sequence ID" value="GGO05420.1"/>
    <property type="molecule type" value="Genomic_DNA"/>
</dbReference>
<evidence type="ECO:0000256" key="1">
    <source>
        <dbReference type="ARBA" id="ARBA00005254"/>
    </source>
</evidence>
<comment type="caution">
    <text evidence="2">The sequence shown here is derived from an EMBL/GenBank/DDBJ whole genome shotgun (WGS) entry which is preliminary data.</text>
</comment>
<name>A0ABQ2L6T0_9PROT</name>
<dbReference type="RefSeq" id="WP_150004760.1">
    <property type="nucleotide sequence ID" value="NZ_BMOV01000001.1"/>
</dbReference>
<comment type="similarity">
    <text evidence="1">Belongs to the enoyl-CoA hydratase/isomerase family.</text>
</comment>
<protein>
    <submittedName>
        <fullName evidence="2">Methylglutaconyl-CoA hydratase</fullName>
    </submittedName>
</protein>
<dbReference type="InterPro" id="IPR014748">
    <property type="entry name" value="Enoyl-CoA_hydra_C"/>
</dbReference>
<evidence type="ECO:0000313" key="3">
    <source>
        <dbReference type="Proteomes" id="UP000602381"/>
    </source>
</evidence>
<dbReference type="InterPro" id="IPR001753">
    <property type="entry name" value="Enoyl-CoA_hydra/iso"/>
</dbReference>